<dbReference type="SUPFAM" id="SSF46785">
    <property type="entry name" value="Winged helix' DNA-binding domain"/>
    <property type="match status" value="1"/>
</dbReference>
<dbReference type="GO" id="GO:0003700">
    <property type="term" value="F:DNA-binding transcription factor activity"/>
    <property type="evidence" value="ECO:0007669"/>
    <property type="project" value="InterPro"/>
</dbReference>
<name>A0A4U0QGU2_9RHOB</name>
<dbReference type="PANTHER" id="PTHR30432:SF1">
    <property type="entry name" value="DNA-BINDING TRANSCRIPTIONAL DUAL REGULATOR MODE"/>
    <property type="match status" value="1"/>
</dbReference>
<dbReference type="AlphaFoldDB" id="A0A4U0QGU2"/>
<evidence type="ECO:0000313" key="3">
    <source>
        <dbReference type="Proteomes" id="UP000306223"/>
    </source>
</evidence>
<keyword evidence="3" id="KW-1185">Reference proteome</keyword>
<proteinExistence type="predicted"/>
<dbReference type="Pfam" id="PF00126">
    <property type="entry name" value="HTH_1"/>
    <property type="match status" value="1"/>
</dbReference>
<dbReference type="InterPro" id="IPR051815">
    <property type="entry name" value="Molybdate_resp_trans_reg"/>
</dbReference>
<sequence>MTQTANQTAAPHRLRIKLRLEYDSPLILGPGKAELLSRIGRLGSISAAAREMGMSYKRAWTLVEEMNAAFADPVIDSARGGAGGGGATVTPTGQQVLAHYRALETLLREAGHDDLQALNALLRPERAD</sequence>
<dbReference type="PANTHER" id="PTHR30432">
    <property type="entry name" value="TRANSCRIPTIONAL REGULATOR MODE"/>
    <property type="match status" value="1"/>
</dbReference>
<organism evidence="2 3">
    <name type="scientific">Paracoccus hibiscisoli</name>
    <dbReference type="NCBI Taxonomy" id="2023261"/>
    <lineage>
        <taxon>Bacteria</taxon>
        <taxon>Pseudomonadati</taxon>
        <taxon>Pseudomonadota</taxon>
        <taxon>Alphaproteobacteria</taxon>
        <taxon>Rhodobacterales</taxon>
        <taxon>Paracoccaceae</taxon>
        <taxon>Paracoccus</taxon>
    </lineage>
</organism>
<dbReference type="OrthoDB" id="9800709at2"/>
<dbReference type="RefSeq" id="WP_136857995.1">
    <property type="nucleotide sequence ID" value="NZ_SUNH01000033.1"/>
</dbReference>
<feature type="domain" description="HTH lysR-type" evidence="1">
    <location>
        <begin position="34"/>
        <end position="94"/>
    </location>
</feature>
<evidence type="ECO:0000259" key="1">
    <source>
        <dbReference type="Pfam" id="PF00126"/>
    </source>
</evidence>
<dbReference type="InterPro" id="IPR000847">
    <property type="entry name" value="LysR_HTH_N"/>
</dbReference>
<dbReference type="EMBL" id="SUNH01000033">
    <property type="protein sequence ID" value="TJZ80753.1"/>
    <property type="molecule type" value="Genomic_DNA"/>
</dbReference>
<accession>A0A4U0QGU2</accession>
<comment type="caution">
    <text evidence="2">The sequence shown here is derived from an EMBL/GenBank/DDBJ whole genome shotgun (WGS) entry which is preliminary data.</text>
</comment>
<dbReference type="InterPro" id="IPR036388">
    <property type="entry name" value="WH-like_DNA-bd_sf"/>
</dbReference>
<dbReference type="InterPro" id="IPR036390">
    <property type="entry name" value="WH_DNA-bd_sf"/>
</dbReference>
<dbReference type="Gene3D" id="1.10.10.10">
    <property type="entry name" value="Winged helix-like DNA-binding domain superfamily/Winged helix DNA-binding domain"/>
    <property type="match status" value="1"/>
</dbReference>
<evidence type="ECO:0000313" key="2">
    <source>
        <dbReference type="EMBL" id="TJZ80753.1"/>
    </source>
</evidence>
<dbReference type="Proteomes" id="UP000306223">
    <property type="component" value="Unassembled WGS sequence"/>
</dbReference>
<protein>
    <submittedName>
        <fullName evidence="2">LysR family transcriptional regulator</fullName>
    </submittedName>
</protein>
<gene>
    <name evidence="2" type="ORF">FA740_16965</name>
</gene>
<reference evidence="2 3" key="1">
    <citation type="submission" date="2019-04" db="EMBL/GenBank/DDBJ databases">
        <authorList>
            <person name="Li J."/>
        </authorList>
    </citation>
    <scope>NUCLEOTIDE SEQUENCE [LARGE SCALE GENOMIC DNA]</scope>
    <source>
        <strain evidence="2 3">CCTCC AB2016182</strain>
    </source>
</reference>